<organism evidence="7 8">
    <name type="scientific">Phyllostomus discolor</name>
    <name type="common">pale spear-nosed bat</name>
    <dbReference type="NCBI Taxonomy" id="89673"/>
    <lineage>
        <taxon>Eukaryota</taxon>
        <taxon>Metazoa</taxon>
        <taxon>Chordata</taxon>
        <taxon>Craniata</taxon>
        <taxon>Vertebrata</taxon>
        <taxon>Euteleostomi</taxon>
        <taxon>Mammalia</taxon>
        <taxon>Eutheria</taxon>
        <taxon>Laurasiatheria</taxon>
        <taxon>Chiroptera</taxon>
        <taxon>Yangochiroptera</taxon>
        <taxon>Phyllostomidae</taxon>
        <taxon>Phyllostominae</taxon>
        <taxon>Phyllostomus</taxon>
    </lineage>
</organism>
<evidence type="ECO:0000256" key="2">
    <source>
        <dbReference type="ARBA" id="ARBA00022701"/>
    </source>
</evidence>
<evidence type="ECO:0000256" key="4">
    <source>
        <dbReference type="RuleBase" id="RU363050"/>
    </source>
</evidence>
<dbReference type="GO" id="GO:0043015">
    <property type="term" value="F:gamma-tubulin binding"/>
    <property type="evidence" value="ECO:0007669"/>
    <property type="project" value="InterPro"/>
</dbReference>
<keyword evidence="7" id="KW-1185">Reference proteome</keyword>
<dbReference type="GO" id="GO:0000278">
    <property type="term" value="P:mitotic cell cycle"/>
    <property type="evidence" value="ECO:0007669"/>
    <property type="project" value="TreeGrafter"/>
</dbReference>
<evidence type="ECO:0000256" key="5">
    <source>
        <dbReference type="SAM" id="MobiDB-lite"/>
    </source>
</evidence>
<dbReference type="GO" id="GO:0000922">
    <property type="term" value="C:spindle pole"/>
    <property type="evidence" value="ECO:0007669"/>
    <property type="project" value="InterPro"/>
</dbReference>
<evidence type="ECO:0000313" key="7">
    <source>
        <dbReference type="Proteomes" id="UP000504628"/>
    </source>
</evidence>
<evidence type="ECO:0000256" key="1">
    <source>
        <dbReference type="ARBA" id="ARBA00022490"/>
    </source>
</evidence>
<dbReference type="GeneID" id="114489791"/>
<comment type="function">
    <text evidence="4">Component of the gamma-tubulin ring complex (gTuRC) which mediates microtubule nucleation.</text>
</comment>
<dbReference type="InParanoid" id="A0A7E6CR21"/>
<dbReference type="PANTHER" id="PTHR19302">
    <property type="entry name" value="GAMMA TUBULIN COMPLEX PROTEIN"/>
    <property type="match status" value="1"/>
</dbReference>
<dbReference type="GO" id="GO:0031122">
    <property type="term" value="P:cytoplasmic microtubule organization"/>
    <property type="evidence" value="ECO:0007669"/>
    <property type="project" value="TreeGrafter"/>
</dbReference>
<keyword evidence="3 4" id="KW-0206">Cytoskeleton</keyword>
<dbReference type="OrthoDB" id="66546at2759"/>
<gene>
    <name evidence="8" type="primary">LOC114489791</name>
</gene>
<dbReference type="KEGG" id="pdic:114489791"/>
<dbReference type="GO" id="GO:0051011">
    <property type="term" value="F:microtubule minus-end binding"/>
    <property type="evidence" value="ECO:0007669"/>
    <property type="project" value="TreeGrafter"/>
</dbReference>
<dbReference type="GO" id="GO:0051321">
    <property type="term" value="P:meiotic cell cycle"/>
    <property type="evidence" value="ECO:0007669"/>
    <property type="project" value="TreeGrafter"/>
</dbReference>
<feature type="domain" description="Gamma tubulin complex component protein N-terminal" evidence="6">
    <location>
        <begin position="506"/>
        <end position="622"/>
    </location>
</feature>
<name>A0A7E6CR21_9CHIR</name>
<dbReference type="GO" id="GO:0005874">
    <property type="term" value="C:microtubule"/>
    <property type="evidence" value="ECO:0007669"/>
    <property type="project" value="UniProtKB-KW"/>
</dbReference>
<accession>A0A7E6CR21</accession>
<dbReference type="Proteomes" id="UP000504628">
    <property type="component" value="Chromosome 12"/>
</dbReference>
<feature type="compositionally biased region" description="Low complexity" evidence="5">
    <location>
        <begin position="579"/>
        <end position="590"/>
    </location>
</feature>
<proteinExistence type="inferred from homology"/>
<dbReference type="InterPro" id="IPR007259">
    <property type="entry name" value="GCP"/>
</dbReference>
<comment type="subcellular location">
    <subcellularLocation>
        <location evidence="4">Cytoplasm</location>
        <location evidence="4">Cytoskeleton</location>
        <location evidence="4">Microtubule organizing center</location>
    </subcellularLocation>
</comment>
<keyword evidence="1 4" id="KW-0963">Cytoplasm</keyword>
<dbReference type="PANTHER" id="PTHR19302:SF33">
    <property type="entry name" value="GAMMA-TUBULIN COMPLEX COMPONENT 5"/>
    <property type="match status" value="1"/>
</dbReference>
<dbReference type="GO" id="GO:0007020">
    <property type="term" value="P:microtubule nucleation"/>
    <property type="evidence" value="ECO:0007669"/>
    <property type="project" value="InterPro"/>
</dbReference>
<evidence type="ECO:0000256" key="3">
    <source>
        <dbReference type="ARBA" id="ARBA00023212"/>
    </source>
</evidence>
<dbReference type="GO" id="GO:0000930">
    <property type="term" value="C:gamma-tubulin complex"/>
    <property type="evidence" value="ECO:0007669"/>
    <property type="project" value="TreeGrafter"/>
</dbReference>
<protein>
    <recommendedName>
        <fullName evidence="4">Gamma-tubulin complex component</fullName>
    </recommendedName>
</protein>
<dbReference type="Pfam" id="PF20685">
    <property type="entry name" value="GCP5-Mod21_C"/>
    <property type="match status" value="1"/>
</dbReference>
<dbReference type="GO" id="GO:0051225">
    <property type="term" value="P:spindle assembly"/>
    <property type="evidence" value="ECO:0007669"/>
    <property type="project" value="TreeGrafter"/>
</dbReference>
<feature type="region of interest" description="Disordered" evidence="5">
    <location>
        <begin position="568"/>
        <end position="590"/>
    </location>
</feature>
<dbReference type="RefSeq" id="XP_035869438.1">
    <property type="nucleotide sequence ID" value="XM_036013545.1"/>
</dbReference>
<dbReference type="InterPro" id="IPR059169">
    <property type="entry name" value="GCP5_N_ext"/>
</dbReference>
<feature type="region of interest" description="Disordered" evidence="5">
    <location>
        <begin position="152"/>
        <end position="207"/>
    </location>
</feature>
<comment type="similarity">
    <text evidence="4">Belongs to the TUBGCP family.</text>
</comment>
<dbReference type="InterPro" id="IPR041470">
    <property type="entry name" value="GCP_N"/>
</dbReference>
<evidence type="ECO:0000259" key="6">
    <source>
        <dbReference type="Pfam" id="PF17681"/>
    </source>
</evidence>
<keyword evidence="2 4" id="KW-0493">Microtubule</keyword>
<evidence type="ECO:0000313" key="8">
    <source>
        <dbReference type="RefSeq" id="XP_035869438.1"/>
    </source>
</evidence>
<reference evidence="8" key="1">
    <citation type="submission" date="2025-08" db="UniProtKB">
        <authorList>
            <consortium name="RefSeq"/>
        </authorList>
    </citation>
    <scope>IDENTIFICATION</scope>
    <source>
        <tissue evidence="8">Muscle</tissue>
    </source>
</reference>
<dbReference type="Pfam" id="PF17681">
    <property type="entry name" value="GCP_N_terminal"/>
    <property type="match status" value="1"/>
</dbReference>
<dbReference type="CDD" id="cd22572">
    <property type="entry name" value="GCP5_NTD"/>
    <property type="match status" value="1"/>
</dbReference>
<dbReference type="AlphaFoldDB" id="A0A7E6CR21"/>
<sequence>MARPGPSWSRLDRQQERDVRELVRHVAGLWDEADPNFQLCLNFAWSNFRFHRFLDVNSHKVEKTIEGIYEKFIIHSDLGKAASWKRLTEEFLNASLPSTKETKTDAHYSILSLLLCLSDSPSNCGYVETPREKEVEKKDDFDWGKYLLEGEEVGLSPDADTPNWSEESEDEDDQQPLSREDSGIQVDRTPLEEQDHHRKPGPRVGWKAEEPDARSWLEQHVVRQYWTARTLRFPHSLHLHSNLAAVWDQHLYSSDPLYVPDDRVFVTETQVIRETLWLLSGVKKLFIFQLIDGKVTVRNDITVTHLTHSCLRSVLEQMAAYGQVVFRLQEFIDDVMGHGPESSLPGNGNGPKKLTEAPFRTYQAFMWALYKYFITFKEELTEIEKCIINNDTTVTLAIVVDKLSPRLGQLKVLHRIFSTGIAEVPPDTRNVVRASHLLNTLYKAILEYDNVGEASEQTVRGPSPGLKGMAPSCAGRTKVSQQRVGLISRRDQDALKAAYARVPERSLLFSLWVEIVRPYLQIVDEWIAHGHLGDCAREFIIQRNKNVPVNHRDFWYATYTLYSVSEKTENEEKMSNNASASSGSELGPSSRQSTMVSFLRPVLKHIIMAGKSMQLLKHLQAGDGTASQATARGGPFSRASRGRGCSAAVLTLVIRDME</sequence>